<dbReference type="AlphaFoldDB" id="A0A3B9H212"/>
<dbReference type="EMBL" id="DMAN01000367">
    <property type="protein sequence ID" value="HAE28735.1"/>
    <property type="molecule type" value="Genomic_DNA"/>
</dbReference>
<evidence type="ECO:0000256" key="2">
    <source>
        <dbReference type="SAM" id="Phobius"/>
    </source>
</evidence>
<evidence type="ECO:0008006" key="5">
    <source>
        <dbReference type="Google" id="ProtNLM"/>
    </source>
</evidence>
<gene>
    <name evidence="3" type="ORF">DCG58_16345</name>
</gene>
<feature type="transmembrane region" description="Helical" evidence="2">
    <location>
        <begin position="41"/>
        <end position="61"/>
    </location>
</feature>
<evidence type="ECO:0000256" key="1">
    <source>
        <dbReference type="SAM" id="MobiDB-lite"/>
    </source>
</evidence>
<sequence>MQKDNKPRQDHRPGGKRLWLPVIALAGFIGFLLIYEHRAHIPTNAIFFLGFLLFCGVMHTFMHGGHGGHGTVHGRPDDHQHPSRLDDKTGPGK</sequence>
<keyword evidence="2" id="KW-0472">Membrane</keyword>
<reference evidence="3 4" key="1">
    <citation type="journal article" date="2018" name="Nat. Biotechnol.">
        <title>A standardized bacterial taxonomy based on genome phylogeny substantially revises the tree of life.</title>
        <authorList>
            <person name="Parks D.H."/>
            <person name="Chuvochina M."/>
            <person name="Waite D.W."/>
            <person name="Rinke C."/>
            <person name="Skarshewski A."/>
            <person name="Chaumeil P.A."/>
            <person name="Hugenholtz P."/>
        </authorList>
    </citation>
    <scope>NUCLEOTIDE SEQUENCE [LARGE SCALE GENOMIC DNA]</scope>
    <source>
        <strain evidence="3">UBA8733</strain>
    </source>
</reference>
<dbReference type="RefSeq" id="WP_272991171.1">
    <property type="nucleotide sequence ID" value="NZ_CAJQMV010000003.1"/>
</dbReference>
<dbReference type="Proteomes" id="UP000259610">
    <property type="component" value="Unassembled WGS sequence"/>
</dbReference>
<dbReference type="InterPro" id="IPR021682">
    <property type="entry name" value="DUF2933"/>
</dbReference>
<comment type="caution">
    <text evidence="3">The sequence shown here is derived from an EMBL/GenBank/DDBJ whole genome shotgun (WGS) entry which is preliminary data.</text>
</comment>
<feature type="region of interest" description="Disordered" evidence="1">
    <location>
        <begin position="66"/>
        <end position="93"/>
    </location>
</feature>
<name>A0A3B9H212_9PROT</name>
<keyword evidence="2" id="KW-0812">Transmembrane</keyword>
<evidence type="ECO:0000313" key="3">
    <source>
        <dbReference type="EMBL" id="HAE28735.1"/>
    </source>
</evidence>
<organism evidence="3 4">
    <name type="scientific">Hyphomonas adhaerens</name>
    <dbReference type="NCBI Taxonomy" id="81029"/>
    <lineage>
        <taxon>Bacteria</taxon>
        <taxon>Pseudomonadati</taxon>
        <taxon>Pseudomonadota</taxon>
        <taxon>Alphaproteobacteria</taxon>
        <taxon>Hyphomonadales</taxon>
        <taxon>Hyphomonadaceae</taxon>
        <taxon>Hyphomonas</taxon>
    </lineage>
</organism>
<evidence type="ECO:0000313" key="4">
    <source>
        <dbReference type="Proteomes" id="UP000259610"/>
    </source>
</evidence>
<accession>A0A3B9H212</accession>
<dbReference type="Pfam" id="PF11666">
    <property type="entry name" value="DUF2933"/>
    <property type="match status" value="1"/>
</dbReference>
<keyword evidence="2" id="KW-1133">Transmembrane helix</keyword>
<feature type="compositionally biased region" description="Basic and acidic residues" evidence="1">
    <location>
        <begin position="74"/>
        <end position="93"/>
    </location>
</feature>
<protein>
    <recommendedName>
        <fullName evidence="5">DUF2933 domain-containing protein</fullName>
    </recommendedName>
</protein>
<feature type="transmembrane region" description="Helical" evidence="2">
    <location>
        <begin position="18"/>
        <end position="35"/>
    </location>
</feature>
<proteinExistence type="predicted"/>